<keyword evidence="2" id="KW-0812">Transmembrane</keyword>
<accession>A0AAD7ANL9</accession>
<feature type="region of interest" description="Disordered" evidence="1">
    <location>
        <begin position="101"/>
        <end position="124"/>
    </location>
</feature>
<dbReference type="EMBL" id="JARIHO010000003">
    <property type="protein sequence ID" value="KAJ7364054.1"/>
    <property type="molecule type" value="Genomic_DNA"/>
</dbReference>
<evidence type="ECO:0000313" key="5">
    <source>
        <dbReference type="Proteomes" id="UP001218218"/>
    </source>
</evidence>
<feature type="compositionally biased region" description="Polar residues" evidence="1">
    <location>
        <begin position="106"/>
        <end position="115"/>
    </location>
</feature>
<keyword evidence="2" id="KW-0472">Membrane</keyword>
<dbReference type="Proteomes" id="UP001218218">
    <property type="component" value="Unassembled WGS sequence"/>
</dbReference>
<dbReference type="AlphaFoldDB" id="A0AAD7ANL9"/>
<comment type="caution">
    <text evidence="4">The sequence shown here is derived from an EMBL/GenBank/DDBJ whole genome shotgun (WGS) entry which is preliminary data.</text>
</comment>
<organism evidence="4 5">
    <name type="scientific">Mycena albidolilacea</name>
    <dbReference type="NCBI Taxonomy" id="1033008"/>
    <lineage>
        <taxon>Eukaryota</taxon>
        <taxon>Fungi</taxon>
        <taxon>Dikarya</taxon>
        <taxon>Basidiomycota</taxon>
        <taxon>Agaricomycotina</taxon>
        <taxon>Agaricomycetes</taxon>
        <taxon>Agaricomycetidae</taxon>
        <taxon>Agaricales</taxon>
        <taxon>Marasmiineae</taxon>
        <taxon>Mycenaceae</taxon>
        <taxon>Mycena</taxon>
    </lineage>
</organism>
<reference evidence="4" key="1">
    <citation type="submission" date="2023-03" db="EMBL/GenBank/DDBJ databases">
        <title>Massive genome expansion in bonnet fungi (Mycena s.s.) driven by repeated elements and novel gene families across ecological guilds.</title>
        <authorList>
            <consortium name="Lawrence Berkeley National Laboratory"/>
            <person name="Harder C.B."/>
            <person name="Miyauchi S."/>
            <person name="Viragh M."/>
            <person name="Kuo A."/>
            <person name="Thoen E."/>
            <person name="Andreopoulos B."/>
            <person name="Lu D."/>
            <person name="Skrede I."/>
            <person name="Drula E."/>
            <person name="Henrissat B."/>
            <person name="Morin E."/>
            <person name="Kohler A."/>
            <person name="Barry K."/>
            <person name="LaButti K."/>
            <person name="Morin E."/>
            <person name="Salamov A."/>
            <person name="Lipzen A."/>
            <person name="Mereny Z."/>
            <person name="Hegedus B."/>
            <person name="Baldrian P."/>
            <person name="Stursova M."/>
            <person name="Weitz H."/>
            <person name="Taylor A."/>
            <person name="Grigoriev I.V."/>
            <person name="Nagy L.G."/>
            <person name="Martin F."/>
            <person name="Kauserud H."/>
        </authorList>
    </citation>
    <scope>NUCLEOTIDE SEQUENCE</scope>
    <source>
        <strain evidence="4">CBHHK002</strain>
    </source>
</reference>
<evidence type="ECO:0000256" key="3">
    <source>
        <dbReference type="SAM" id="SignalP"/>
    </source>
</evidence>
<proteinExistence type="predicted"/>
<keyword evidence="3" id="KW-0732">Signal</keyword>
<protein>
    <submittedName>
        <fullName evidence="4">Uncharacterized protein</fullName>
    </submittedName>
</protein>
<keyword evidence="5" id="KW-1185">Reference proteome</keyword>
<feature type="transmembrane region" description="Helical" evidence="2">
    <location>
        <begin position="156"/>
        <end position="175"/>
    </location>
</feature>
<feature type="chain" id="PRO_5042145320" evidence="3">
    <location>
        <begin position="17"/>
        <end position="222"/>
    </location>
</feature>
<evidence type="ECO:0000256" key="2">
    <source>
        <dbReference type="SAM" id="Phobius"/>
    </source>
</evidence>
<feature type="region of interest" description="Disordered" evidence="1">
    <location>
        <begin position="185"/>
        <end position="207"/>
    </location>
</feature>
<evidence type="ECO:0000313" key="4">
    <source>
        <dbReference type="EMBL" id="KAJ7364054.1"/>
    </source>
</evidence>
<gene>
    <name evidence="4" type="ORF">DFH08DRAFT_798476</name>
</gene>
<evidence type="ECO:0000256" key="1">
    <source>
        <dbReference type="SAM" id="MobiDB-lite"/>
    </source>
</evidence>
<sequence length="222" mass="23344">MKSFLLLVGLTLSAAAQDLRINTPVPGAQLAFLFSVDTHPASAIHVAEFGGQTSRFLTWGRVNATVGTQLLLWIKDSTGATRSSAPFPVISGGGDSCIIKSDGSKPGNSDSSSDVRATPGGGPTTANQLFPSALDWVTPTAEPLAVVVKLHPGWPLGRGVVCYLGILLGAFGLFLHWTRCGRNQSGTGPGGMEDKEKEPSLEASLRNELAREKSVQSVFNQE</sequence>
<feature type="signal peptide" evidence="3">
    <location>
        <begin position="1"/>
        <end position="16"/>
    </location>
</feature>
<name>A0AAD7ANL9_9AGAR</name>
<keyword evidence="2" id="KW-1133">Transmembrane helix</keyword>